<comment type="function">
    <text evidence="6 8">Necessary for efficient RNA polymerase transcription elongation past template-encoded arresting sites. The arresting sites in DNA have the property of trapping a certain fraction of elongating RNA polymerases that pass through, resulting in locked ternary complexes. Cleavage of the nascent transcript by cleavage factors such as GreA or GreB allows the resumption of elongation from the new 3'terminus. GreA releases sequences of 2 to 3 nucleotides.</text>
</comment>
<dbReference type="InterPro" id="IPR036805">
    <property type="entry name" value="Tscrpt_elong_fac_GreA/B_N_sf"/>
</dbReference>
<dbReference type="InterPro" id="IPR028624">
    <property type="entry name" value="Tscrpt_elong_fac_GreA/B"/>
</dbReference>
<dbReference type="InterPro" id="IPR001437">
    <property type="entry name" value="Tscrpt_elong_fac_GreA/B_C"/>
</dbReference>
<keyword evidence="4 8" id="KW-0238">DNA-binding</keyword>
<evidence type="ECO:0000256" key="1">
    <source>
        <dbReference type="ARBA" id="ARBA00008213"/>
    </source>
</evidence>
<evidence type="ECO:0000259" key="11">
    <source>
        <dbReference type="Pfam" id="PF03449"/>
    </source>
</evidence>
<evidence type="ECO:0000256" key="9">
    <source>
        <dbReference type="SAM" id="MobiDB-lite"/>
    </source>
</evidence>
<dbReference type="InterPro" id="IPR018151">
    <property type="entry name" value="TF_GreA/GreB_CS"/>
</dbReference>
<feature type="domain" description="Transcription elongation factor GreA/GreB C-terminal" evidence="10">
    <location>
        <begin position="85"/>
        <end position="159"/>
    </location>
</feature>
<dbReference type="GO" id="GO:0006354">
    <property type="term" value="P:DNA-templated transcription elongation"/>
    <property type="evidence" value="ECO:0007669"/>
    <property type="project" value="TreeGrafter"/>
</dbReference>
<organism evidence="12 13">
    <name type="scientific">Frankia alni (strain DSM 45986 / CECT 9034 / ACN14a)</name>
    <dbReference type="NCBI Taxonomy" id="326424"/>
    <lineage>
        <taxon>Bacteria</taxon>
        <taxon>Bacillati</taxon>
        <taxon>Actinomycetota</taxon>
        <taxon>Actinomycetes</taxon>
        <taxon>Frankiales</taxon>
        <taxon>Frankiaceae</taxon>
        <taxon>Frankia</taxon>
    </lineage>
</organism>
<dbReference type="SUPFAM" id="SSF54534">
    <property type="entry name" value="FKBP-like"/>
    <property type="match status" value="1"/>
</dbReference>
<evidence type="ECO:0000256" key="8">
    <source>
        <dbReference type="HAMAP-Rule" id="MF_00105"/>
    </source>
</evidence>
<dbReference type="Pfam" id="PF03449">
    <property type="entry name" value="GreA_GreB_N"/>
    <property type="match status" value="1"/>
</dbReference>
<dbReference type="InterPro" id="IPR022691">
    <property type="entry name" value="Tscrpt_elong_fac_GreA/B_N"/>
</dbReference>
<accession>Q0RCI8</accession>
<dbReference type="AlphaFoldDB" id="Q0RCI8"/>
<dbReference type="Gene3D" id="1.10.287.180">
    <property type="entry name" value="Transcription elongation factor, GreA/GreB, N-terminal domain"/>
    <property type="match status" value="1"/>
</dbReference>
<keyword evidence="12" id="KW-0648">Protein biosynthesis</keyword>
<evidence type="ECO:0000313" key="12">
    <source>
        <dbReference type="EMBL" id="CAJ64836.1"/>
    </source>
</evidence>
<evidence type="ECO:0000313" key="13">
    <source>
        <dbReference type="Proteomes" id="UP000000657"/>
    </source>
</evidence>
<keyword evidence="13" id="KW-1185">Reference proteome</keyword>
<keyword evidence="5 8" id="KW-0804">Transcription</keyword>
<dbReference type="InterPro" id="IPR023459">
    <property type="entry name" value="Tscrpt_elong_fac_GreA/B_fam"/>
</dbReference>
<dbReference type="HAMAP" id="MF_00105">
    <property type="entry name" value="GreA_GreB"/>
    <property type="match status" value="1"/>
</dbReference>
<sequence length="163" mass="17700">MTRVTQQTWLTQEAYDRLRSELDYLTGPWRTEIATKIEAAREEGDLKENGGYHAAKEEQGKQEARIRQLSDLLRDAQVGESPATTGEAGPGTVVEVRFPGEQETEKFLIGSREDHSAPIDVFSPASPLGGAVNGHKAGETVSYTLPNGRSAKVEIVSVAPYGS</sequence>
<dbReference type="NCBIfam" id="NF001262">
    <property type="entry name" value="PRK00226.1-3"/>
    <property type="match status" value="1"/>
</dbReference>
<dbReference type="InterPro" id="IPR036953">
    <property type="entry name" value="GreA/GreB_C_sf"/>
</dbReference>
<feature type="domain" description="Transcription elongation factor GreA/GreB N-terminal" evidence="11">
    <location>
        <begin position="9"/>
        <end position="78"/>
    </location>
</feature>
<dbReference type="GO" id="GO:0003746">
    <property type="term" value="F:translation elongation factor activity"/>
    <property type="evidence" value="ECO:0007669"/>
    <property type="project" value="UniProtKB-KW"/>
</dbReference>
<keyword evidence="3 8" id="KW-0805">Transcription regulation</keyword>
<dbReference type="Pfam" id="PF01272">
    <property type="entry name" value="GreA_GreB"/>
    <property type="match status" value="1"/>
</dbReference>
<dbReference type="HOGENOM" id="CLU_101379_0_0_11"/>
<comment type="similarity">
    <text evidence="1 8">Belongs to the GreA/GreB family.</text>
</comment>
<dbReference type="PANTHER" id="PTHR30437:SF4">
    <property type="entry name" value="TRANSCRIPTION ELONGATION FACTOR GREA"/>
    <property type="match status" value="1"/>
</dbReference>
<feature type="region of interest" description="Disordered" evidence="9">
    <location>
        <begin position="42"/>
        <end position="65"/>
    </location>
</feature>
<dbReference type="eggNOG" id="COG0782">
    <property type="taxonomic scope" value="Bacteria"/>
</dbReference>
<gene>
    <name evidence="8 12" type="primary">greA</name>
    <name evidence="12" type="ordered locus">FRAAL6213</name>
</gene>
<dbReference type="GO" id="GO:0070063">
    <property type="term" value="F:RNA polymerase binding"/>
    <property type="evidence" value="ECO:0007669"/>
    <property type="project" value="InterPro"/>
</dbReference>
<proteinExistence type="inferred from homology"/>
<dbReference type="PANTHER" id="PTHR30437">
    <property type="entry name" value="TRANSCRIPTION ELONGATION FACTOR GREA"/>
    <property type="match status" value="1"/>
</dbReference>
<keyword evidence="12" id="KW-0251">Elongation factor</keyword>
<dbReference type="Gene3D" id="3.10.50.30">
    <property type="entry name" value="Transcription elongation factor, GreA/GreB, C-terminal domain"/>
    <property type="match status" value="1"/>
</dbReference>
<dbReference type="STRING" id="326424.FRAAL6213"/>
<dbReference type="KEGG" id="fal:FRAAL6213"/>
<dbReference type="GO" id="GO:0003677">
    <property type="term" value="F:DNA binding"/>
    <property type="evidence" value="ECO:0007669"/>
    <property type="project" value="UniProtKB-UniRule"/>
</dbReference>
<dbReference type="GO" id="GO:0032784">
    <property type="term" value="P:regulation of DNA-templated transcription elongation"/>
    <property type="evidence" value="ECO:0007669"/>
    <property type="project" value="UniProtKB-UniRule"/>
</dbReference>
<evidence type="ECO:0000256" key="7">
    <source>
        <dbReference type="ARBA" id="ARBA00030776"/>
    </source>
</evidence>
<dbReference type="SUPFAM" id="SSF46557">
    <property type="entry name" value="GreA transcript cleavage protein, N-terminal domain"/>
    <property type="match status" value="1"/>
</dbReference>
<dbReference type="PROSITE" id="PS00829">
    <property type="entry name" value="GREAB_1"/>
    <property type="match status" value="1"/>
</dbReference>
<evidence type="ECO:0000256" key="3">
    <source>
        <dbReference type="ARBA" id="ARBA00023015"/>
    </source>
</evidence>
<evidence type="ECO:0000256" key="4">
    <source>
        <dbReference type="ARBA" id="ARBA00023125"/>
    </source>
</evidence>
<evidence type="ECO:0000256" key="5">
    <source>
        <dbReference type="ARBA" id="ARBA00023163"/>
    </source>
</evidence>
<dbReference type="FunFam" id="1.10.287.180:FF:000001">
    <property type="entry name" value="Transcription elongation factor GreA"/>
    <property type="match status" value="1"/>
</dbReference>
<evidence type="ECO:0000256" key="2">
    <source>
        <dbReference type="ARBA" id="ARBA00013729"/>
    </source>
</evidence>
<name>Q0RCI8_FRAAA</name>
<dbReference type="Proteomes" id="UP000000657">
    <property type="component" value="Chromosome"/>
</dbReference>
<evidence type="ECO:0000256" key="6">
    <source>
        <dbReference type="ARBA" id="ARBA00024916"/>
    </source>
</evidence>
<reference evidence="12 13" key="1">
    <citation type="journal article" date="2007" name="Genome Res.">
        <title>Genome characteristics of facultatively symbiotic Frankia sp. strains reflect host range and host plant biogeography.</title>
        <authorList>
            <person name="Normand P."/>
            <person name="Lapierre P."/>
            <person name="Tisa L.S."/>
            <person name="Gogarten J.P."/>
            <person name="Alloisio N."/>
            <person name="Bagnarol E."/>
            <person name="Bassi C.A."/>
            <person name="Berry A.M."/>
            <person name="Bickhart D.M."/>
            <person name="Choisne N."/>
            <person name="Couloux A."/>
            <person name="Cournoyer B."/>
            <person name="Cruveiller S."/>
            <person name="Daubin V."/>
            <person name="Demange N."/>
            <person name="Francino M.P."/>
            <person name="Goltsman E."/>
            <person name="Huang Y."/>
            <person name="Kopp O.R."/>
            <person name="Labarre L."/>
            <person name="Lapidus A."/>
            <person name="Lavire C."/>
            <person name="Marechal J."/>
            <person name="Martinez M."/>
            <person name="Mastronunzio J.E."/>
            <person name="Mullin B.C."/>
            <person name="Niemann J."/>
            <person name="Pujic P."/>
            <person name="Rawnsley T."/>
            <person name="Rouy Z."/>
            <person name="Schenowitz C."/>
            <person name="Sellstedt A."/>
            <person name="Tavares F."/>
            <person name="Tomkins J.P."/>
            <person name="Vallenet D."/>
            <person name="Valverde C."/>
            <person name="Wall L.G."/>
            <person name="Wang Y."/>
            <person name="Medigue C."/>
            <person name="Benson D.R."/>
        </authorList>
    </citation>
    <scope>NUCLEOTIDE SEQUENCE [LARGE SCALE GENOMIC DNA]</scope>
    <source>
        <strain evidence="13">DSM 45986 / CECT 9034 / ACN14a</strain>
    </source>
</reference>
<evidence type="ECO:0000259" key="10">
    <source>
        <dbReference type="Pfam" id="PF01272"/>
    </source>
</evidence>
<protein>
    <recommendedName>
        <fullName evidence="2 8">Transcription elongation factor GreA</fullName>
    </recommendedName>
    <alternativeName>
        <fullName evidence="7 8">Transcript cleavage factor GreA</fullName>
    </alternativeName>
</protein>
<dbReference type="PIRSF" id="PIRSF006092">
    <property type="entry name" value="GreA_GreB"/>
    <property type="match status" value="1"/>
</dbReference>
<dbReference type="EMBL" id="CT573213">
    <property type="protein sequence ID" value="CAJ64836.1"/>
    <property type="molecule type" value="Genomic_DNA"/>
</dbReference>